<dbReference type="GO" id="GO:0004857">
    <property type="term" value="F:enzyme inhibitor activity"/>
    <property type="evidence" value="ECO:0007669"/>
    <property type="project" value="InterPro"/>
</dbReference>
<feature type="signal peptide" evidence="1">
    <location>
        <begin position="1"/>
        <end position="22"/>
    </location>
</feature>
<dbReference type="Gramene" id="OIW14729">
    <property type="protein sequence ID" value="OIW14729"/>
    <property type="gene ID" value="TanjilG_05350"/>
</dbReference>
<evidence type="ECO:0000313" key="3">
    <source>
        <dbReference type="EMBL" id="OIW14729.1"/>
    </source>
</evidence>
<sequence length="197" mass="21662">MEFTKSLILIVSISSLLLSINAVPTTSYTALTPAASEPGRLIGIRVIPEVILFCKDTENPILCAETIVPYFQGEFNPIVALHSEFEATLNQSLKVANIIAQLQVPKEAIDALDICKKQYEYIVDTIKEADELLNISNVVDAYYKFASVLAYRSACEDAFVESNGVLNPFAEDSLIVYQLGGNCLAILDGIINSNYRF</sequence>
<evidence type="ECO:0000256" key="1">
    <source>
        <dbReference type="SAM" id="SignalP"/>
    </source>
</evidence>
<dbReference type="CDD" id="cd15800">
    <property type="entry name" value="PMEI-like_2"/>
    <property type="match status" value="1"/>
</dbReference>
<name>A0A1J7IIG9_LUPAN</name>
<evidence type="ECO:0000259" key="2">
    <source>
        <dbReference type="SMART" id="SM00856"/>
    </source>
</evidence>
<dbReference type="Gene3D" id="1.20.140.40">
    <property type="entry name" value="Invertase/pectin methylesterase inhibitor family protein"/>
    <property type="match status" value="1"/>
</dbReference>
<feature type="chain" id="PRO_5012295134" description="Pectinesterase inhibitor domain-containing protein" evidence="1">
    <location>
        <begin position="23"/>
        <end position="197"/>
    </location>
</feature>
<dbReference type="EMBL" id="CM007363">
    <property type="protein sequence ID" value="OIW14729.1"/>
    <property type="molecule type" value="Genomic_DNA"/>
</dbReference>
<dbReference type="OMA" id="GNCLAIM"/>
<dbReference type="OrthoDB" id="770764at2759"/>
<evidence type="ECO:0000313" key="4">
    <source>
        <dbReference type="Proteomes" id="UP000188354"/>
    </source>
</evidence>
<dbReference type="InterPro" id="IPR006501">
    <property type="entry name" value="Pectinesterase_inhib_dom"/>
</dbReference>
<accession>A0A1J7IIG9</accession>
<organism evidence="3 4">
    <name type="scientific">Lupinus angustifolius</name>
    <name type="common">Narrow-leaved blue lupine</name>
    <dbReference type="NCBI Taxonomy" id="3871"/>
    <lineage>
        <taxon>Eukaryota</taxon>
        <taxon>Viridiplantae</taxon>
        <taxon>Streptophyta</taxon>
        <taxon>Embryophyta</taxon>
        <taxon>Tracheophyta</taxon>
        <taxon>Spermatophyta</taxon>
        <taxon>Magnoliopsida</taxon>
        <taxon>eudicotyledons</taxon>
        <taxon>Gunneridae</taxon>
        <taxon>Pentapetalae</taxon>
        <taxon>rosids</taxon>
        <taxon>fabids</taxon>
        <taxon>Fabales</taxon>
        <taxon>Fabaceae</taxon>
        <taxon>Papilionoideae</taxon>
        <taxon>50 kb inversion clade</taxon>
        <taxon>genistoids sensu lato</taxon>
        <taxon>core genistoids</taxon>
        <taxon>Genisteae</taxon>
        <taxon>Lupinus</taxon>
    </lineage>
</organism>
<dbReference type="Pfam" id="PF04043">
    <property type="entry name" value="PMEI"/>
    <property type="match status" value="1"/>
</dbReference>
<protein>
    <recommendedName>
        <fullName evidence="2">Pectinesterase inhibitor domain-containing protein</fullName>
    </recommendedName>
</protein>
<dbReference type="Proteomes" id="UP000188354">
    <property type="component" value="Chromosome LG03"/>
</dbReference>
<keyword evidence="1" id="KW-0732">Signal</keyword>
<dbReference type="KEGG" id="lang:109342631"/>
<gene>
    <name evidence="3" type="ORF">TanjilG_05350</name>
</gene>
<proteinExistence type="predicted"/>
<dbReference type="InterPro" id="IPR035513">
    <property type="entry name" value="Invertase/methylesterase_inhib"/>
</dbReference>
<reference evidence="3 4" key="1">
    <citation type="journal article" date="2017" name="Plant Biotechnol. J.">
        <title>A comprehensive draft genome sequence for lupin (Lupinus angustifolius), an emerging health food: insights into plant-microbe interactions and legume evolution.</title>
        <authorList>
            <person name="Hane J.K."/>
            <person name="Ming Y."/>
            <person name="Kamphuis L.G."/>
            <person name="Nelson M.N."/>
            <person name="Garg G."/>
            <person name="Atkins C.A."/>
            <person name="Bayer P.E."/>
            <person name="Bravo A."/>
            <person name="Bringans S."/>
            <person name="Cannon S."/>
            <person name="Edwards D."/>
            <person name="Foley R."/>
            <person name="Gao L.L."/>
            <person name="Harrison M.J."/>
            <person name="Huang W."/>
            <person name="Hurgobin B."/>
            <person name="Li S."/>
            <person name="Liu C.W."/>
            <person name="McGrath A."/>
            <person name="Morahan G."/>
            <person name="Murray J."/>
            <person name="Weller J."/>
            <person name="Jian J."/>
            <person name="Singh K.B."/>
        </authorList>
    </citation>
    <scope>NUCLEOTIDE SEQUENCE [LARGE SCALE GENOMIC DNA]</scope>
    <source>
        <strain evidence="4">cv. Tanjil</strain>
        <tissue evidence="3">Whole plant</tissue>
    </source>
</reference>
<feature type="domain" description="Pectinesterase inhibitor" evidence="2">
    <location>
        <begin position="45"/>
        <end position="186"/>
    </location>
</feature>
<dbReference type="SUPFAM" id="SSF101148">
    <property type="entry name" value="Plant invertase/pectin methylesterase inhibitor"/>
    <property type="match status" value="1"/>
</dbReference>
<dbReference type="SMART" id="SM00856">
    <property type="entry name" value="PMEI"/>
    <property type="match status" value="1"/>
</dbReference>
<dbReference type="NCBIfam" id="TIGR01614">
    <property type="entry name" value="PME_inhib"/>
    <property type="match status" value="1"/>
</dbReference>
<dbReference type="AlphaFoldDB" id="A0A1J7IIG9"/>
<keyword evidence="4" id="KW-1185">Reference proteome</keyword>